<evidence type="ECO:0000313" key="2">
    <source>
        <dbReference type="Proteomes" id="UP000559256"/>
    </source>
</evidence>
<name>A0A8H5D3R8_9AGAR</name>
<protein>
    <submittedName>
        <fullName evidence="1">Uncharacterized protein</fullName>
    </submittedName>
</protein>
<reference evidence="1 2" key="1">
    <citation type="journal article" date="2020" name="ISME J.">
        <title>Uncovering the hidden diversity of litter-decomposition mechanisms in mushroom-forming fungi.</title>
        <authorList>
            <person name="Floudas D."/>
            <person name="Bentzer J."/>
            <person name="Ahren D."/>
            <person name="Johansson T."/>
            <person name="Persson P."/>
            <person name="Tunlid A."/>
        </authorList>
    </citation>
    <scope>NUCLEOTIDE SEQUENCE [LARGE SCALE GENOMIC DNA]</scope>
    <source>
        <strain evidence="1 2">CBS 291.85</strain>
    </source>
</reference>
<accession>A0A8H5D3R8</accession>
<dbReference type="OrthoDB" id="421671at2759"/>
<dbReference type="InterPro" id="IPR025638">
    <property type="entry name" value="DUF4336"/>
</dbReference>
<sequence>MSQTVIREVTQNVWTFSAFDLEYEPFPSSTSGHVNNDSPFKLGFMPLGFRSTAVKLSNGDVWVHASTPFDNETKESLDKLGPVKYIMNSSLAHHFFLTEFKNAYPNAKIIGVEGISAKKGMKFDGEYGRDSEGTKYGYEDEIKTCFFSGSSNKEVAWYHTSSKTLIVGDLMFNLPATEQFSKSGSSGKLPFISTLSPTGMFCKSTLWGFGVDKEQMKKDIKTVYDWDFERIIMGHGNVIEKDAKKSWQSAWSKYAPW</sequence>
<proteinExistence type="predicted"/>
<dbReference type="PANTHER" id="PTHR33835:SF1">
    <property type="entry name" value="METALLO-BETA-LACTAMASE DOMAIN-CONTAINING PROTEIN"/>
    <property type="match status" value="1"/>
</dbReference>
<dbReference type="AlphaFoldDB" id="A0A8H5D3R8"/>
<keyword evidence="2" id="KW-1185">Reference proteome</keyword>
<comment type="caution">
    <text evidence="1">The sequence shown here is derived from an EMBL/GenBank/DDBJ whole genome shotgun (WGS) entry which is preliminary data.</text>
</comment>
<dbReference type="SUPFAM" id="SSF56281">
    <property type="entry name" value="Metallo-hydrolase/oxidoreductase"/>
    <property type="match status" value="1"/>
</dbReference>
<evidence type="ECO:0000313" key="1">
    <source>
        <dbReference type="EMBL" id="KAF5352163.1"/>
    </source>
</evidence>
<dbReference type="Gene3D" id="3.60.15.10">
    <property type="entry name" value="Ribonuclease Z/Hydroxyacylglutathione hydrolase-like"/>
    <property type="match status" value="1"/>
</dbReference>
<dbReference type="PANTHER" id="PTHR33835">
    <property type="entry name" value="YALI0C07656P"/>
    <property type="match status" value="1"/>
</dbReference>
<dbReference type="EMBL" id="JAACJM010000067">
    <property type="protein sequence ID" value="KAF5352163.1"/>
    <property type="molecule type" value="Genomic_DNA"/>
</dbReference>
<dbReference type="Proteomes" id="UP000559256">
    <property type="component" value="Unassembled WGS sequence"/>
</dbReference>
<dbReference type="InterPro" id="IPR036866">
    <property type="entry name" value="RibonucZ/Hydroxyglut_hydro"/>
</dbReference>
<gene>
    <name evidence="1" type="ORF">D9758_009197</name>
</gene>
<organism evidence="1 2">
    <name type="scientific">Tetrapyrgos nigripes</name>
    <dbReference type="NCBI Taxonomy" id="182062"/>
    <lineage>
        <taxon>Eukaryota</taxon>
        <taxon>Fungi</taxon>
        <taxon>Dikarya</taxon>
        <taxon>Basidiomycota</taxon>
        <taxon>Agaricomycotina</taxon>
        <taxon>Agaricomycetes</taxon>
        <taxon>Agaricomycetidae</taxon>
        <taxon>Agaricales</taxon>
        <taxon>Marasmiineae</taxon>
        <taxon>Marasmiaceae</taxon>
        <taxon>Tetrapyrgos</taxon>
    </lineage>
</organism>